<name>E6QJW4_9ZZZZ</name>
<accession>E6QJW4</accession>
<dbReference type="AlphaFoldDB" id="E6QJW4"/>
<sequence length="84" mass="9735">MAKRRDMTFFQVFEIGSSALAEASAHNFRELRRRGITIRTTIDCMIATFCIGEGYPLLHNDRDFDAFETHLGLQVLRPLDFLRN</sequence>
<dbReference type="SUPFAM" id="SSF88723">
    <property type="entry name" value="PIN domain-like"/>
    <property type="match status" value="1"/>
</dbReference>
<dbReference type="Gene3D" id="3.40.50.1010">
    <property type="entry name" value="5'-nuclease"/>
    <property type="match status" value="1"/>
</dbReference>
<proteinExistence type="predicted"/>
<dbReference type="InterPro" id="IPR029060">
    <property type="entry name" value="PIN-like_dom_sf"/>
</dbReference>
<evidence type="ECO:0008006" key="2">
    <source>
        <dbReference type="Google" id="ProtNLM"/>
    </source>
</evidence>
<evidence type="ECO:0000313" key="1">
    <source>
        <dbReference type="EMBL" id="CBI07531.1"/>
    </source>
</evidence>
<protein>
    <recommendedName>
        <fullName evidence="2">PIN domain-containing protein</fullName>
    </recommendedName>
</protein>
<comment type="caution">
    <text evidence="1">The sequence shown here is derived from an EMBL/GenBank/DDBJ whole genome shotgun (WGS) entry which is preliminary data.</text>
</comment>
<dbReference type="EMBL" id="CABQ01000103">
    <property type="protein sequence ID" value="CBI07531.1"/>
    <property type="molecule type" value="Genomic_DNA"/>
</dbReference>
<gene>
    <name evidence="1" type="ORF">CARN6_0880</name>
</gene>
<reference evidence="1" key="1">
    <citation type="submission" date="2009-10" db="EMBL/GenBank/DDBJ databases">
        <title>Diversity of trophic interactions inside an arsenic-rich microbial ecosystem.</title>
        <authorList>
            <person name="Bertin P.N."/>
            <person name="Heinrich-Salmeron A."/>
            <person name="Pelletier E."/>
            <person name="Goulhen-Chollet F."/>
            <person name="Arsene-Ploetze F."/>
            <person name="Gallien S."/>
            <person name="Calteau A."/>
            <person name="Vallenet D."/>
            <person name="Casiot C."/>
            <person name="Chane-Woon-Ming B."/>
            <person name="Giloteaux L."/>
            <person name="Barakat M."/>
            <person name="Bonnefoy V."/>
            <person name="Bruneel O."/>
            <person name="Chandler M."/>
            <person name="Cleiss J."/>
            <person name="Duran R."/>
            <person name="Elbaz-Poulichet F."/>
            <person name="Fonknechten N."/>
            <person name="Lauga B."/>
            <person name="Mornico D."/>
            <person name="Ortet P."/>
            <person name="Schaeffer C."/>
            <person name="Siguier P."/>
            <person name="Alexander Thil Smith A."/>
            <person name="Van Dorsselaer A."/>
            <person name="Weissenbach J."/>
            <person name="Medigue C."/>
            <person name="Le Paslier D."/>
        </authorList>
    </citation>
    <scope>NUCLEOTIDE SEQUENCE</scope>
</reference>
<organism evidence="1">
    <name type="scientific">mine drainage metagenome</name>
    <dbReference type="NCBI Taxonomy" id="410659"/>
    <lineage>
        <taxon>unclassified sequences</taxon>
        <taxon>metagenomes</taxon>
        <taxon>ecological metagenomes</taxon>
    </lineage>
</organism>